<dbReference type="InterPro" id="IPR019692">
    <property type="entry name" value="CFP-6_PH"/>
</dbReference>
<evidence type="ECO:0000313" key="4">
    <source>
        <dbReference type="EMBL" id="MBG6121427.1"/>
    </source>
</evidence>
<dbReference type="EMBL" id="JADOUE010000001">
    <property type="protein sequence ID" value="MBG6121427.1"/>
    <property type="molecule type" value="Genomic_DNA"/>
</dbReference>
<feature type="transmembrane region" description="Helical" evidence="2">
    <location>
        <begin position="43"/>
        <end position="60"/>
    </location>
</feature>
<comment type="caution">
    <text evidence="4">The sequence shown here is derived from an EMBL/GenBank/DDBJ whole genome shotgun (WGS) entry which is preliminary data.</text>
</comment>
<feature type="compositionally biased region" description="Low complexity" evidence="1">
    <location>
        <begin position="177"/>
        <end position="202"/>
    </location>
</feature>
<feature type="region of interest" description="Disordered" evidence="1">
    <location>
        <begin position="163"/>
        <end position="202"/>
    </location>
</feature>
<proteinExistence type="predicted"/>
<evidence type="ECO:0000259" key="3">
    <source>
        <dbReference type="Pfam" id="PF10756"/>
    </source>
</evidence>
<keyword evidence="2" id="KW-1133">Transmembrane helix</keyword>
<accession>A0A931DWB2</accession>
<sequence>MTSTDTPAAHTEGRTFAPDRTHLVAVFFMVGMALIGISWAPLYLGWILIFPVLFIIWVFTAKTHVSDAGVDITYLFKKNVHIDWDDFEGVSFSRASANATTTTGAQYPMPGVTFNSLPELSEASNGRITDVITGAAEAADGMIEVIDHNGDGVLMTKEEYERHLAATGRASGDENSTKSSTDKSSTAPKSSNTTATNQSNND</sequence>
<dbReference type="Proteomes" id="UP000658613">
    <property type="component" value="Unassembled WGS sequence"/>
</dbReference>
<keyword evidence="2" id="KW-0472">Membrane</keyword>
<organism evidence="4 5">
    <name type="scientific">Corynebacterium aquatimens</name>
    <dbReference type="NCBI Taxonomy" id="1190508"/>
    <lineage>
        <taxon>Bacteria</taxon>
        <taxon>Bacillati</taxon>
        <taxon>Actinomycetota</taxon>
        <taxon>Actinomycetes</taxon>
        <taxon>Mycobacteriales</taxon>
        <taxon>Corynebacteriaceae</taxon>
        <taxon>Corynebacterium</taxon>
    </lineage>
</organism>
<evidence type="ECO:0000313" key="5">
    <source>
        <dbReference type="Proteomes" id="UP000658613"/>
    </source>
</evidence>
<dbReference type="AlphaFoldDB" id="A0A931DWB2"/>
<gene>
    <name evidence="4" type="ORF">IW254_000396</name>
</gene>
<name>A0A931DWB2_9CORY</name>
<keyword evidence="5" id="KW-1185">Reference proteome</keyword>
<reference evidence="4" key="1">
    <citation type="submission" date="2020-11" db="EMBL/GenBank/DDBJ databases">
        <title>Sequencing the genomes of 1000 actinobacteria strains.</title>
        <authorList>
            <person name="Klenk H.-P."/>
        </authorList>
    </citation>
    <scope>NUCLEOTIDE SEQUENCE</scope>
    <source>
        <strain evidence="4">DSM 45632</strain>
    </source>
</reference>
<feature type="domain" description="Low molecular weight protein antigen 6 PH" evidence="3">
    <location>
        <begin position="62"/>
        <end position="128"/>
    </location>
</feature>
<keyword evidence="2" id="KW-0812">Transmembrane</keyword>
<dbReference type="Pfam" id="PF10756">
    <property type="entry name" value="bPH_6"/>
    <property type="match status" value="1"/>
</dbReference>
<feature type="transmembrane region" description="Helical" evidence="2">
    <location>
        <begin position="21"/>
        <end position="37"/>
    </location>
</feature>
<evidence type="ECO:0000256" key="2">
    <source>
        <dbReference type="SAM" id="Phobius"/>
    </source>
</evidence>
<dbReference type="RefSeq" id="WP_196823990.1">
    <property type="nucleotide sequence ID" value="NZ_CP046980.1"/>
</dbReference>
<evidence type="ECO:0000256" key="1">
    <source>
        <dbReference type="SAM" id="MobiDB-lite"/>
    </source>
</evidence>
<protein>
    <recommendedName>
        <fullName evidence="3">Low molecular weight protein antigen 6 PH domain-containing protein</fullName>
    </recommendedName>
</protein>